<feature type="region of interest" description="Disordered" evidence="1">
    <location>
        <begin position="38"/>
        <end position="63"/>
    </location>
</feature>
<evidence type="ECO:0000313" key="2">
    <source>
        <dbReference type="EMBL" id="CAH1413655.1"/>
    </source>
</evidence>
<name>A0AAU9LVG2_9ASTR</name>
<comment type="caution">
    <text evidence="2">The sequence shown here is derived from an EMBL/GenBank/DDBJ whole genome shotgun (WGS) entry which is preliminary data.</text>
</comment>
<reference evidence="2 3" key="1">
    <citation type="submission" date="2022-01" db="EMBL/GenBank/DDBJ databases">
        <authorList>
            <person name="Xiong W."/>
            <person name="Schranz E."/>
        </authorList>
    </citation>
    <scope>NUCLEOTIDE SEQUENCE [LARGE SCALE GENOMIC DNA]</scope>
</reference>
<dbReference type="AlphaFoldDB" id="A0AAU9LVG2"/>
<feature type="compositionally biased region" description="Polar residues" evidence="1">
    <location>
        <begin position="40"/>
        <end position="63"/>
    </location>
</feature>
<evidence type="ECO:0000256" key="1">
    <source>
        <dbReference type="SAM" id="MobiDB-lite"/>
    </source>
</evidence>
<accession>A0AAU9LVG2</accession>
<evidence type="ECO:0000313" key="3">
    <source>
        <dbReference type="Proteomes" id="UP001157418"/>
    </source>
</evidence>
<protein>
    <submittedName>
        <fullName evidence="2">Uncharacterized protein</fullName>
    </submittedName>
</protein>
<sequence>MNNTAGSNDSSQINLINNQYQQLSGQFQQLMSMMNAVKNGGNSVDKNGVTDSQDIGNSSSTNFAGPFYEEASGSW</sequence>
<gene>
    <name evidence="2" type="ORF">LVIROSA_LOCUS1610</name>
</gene>
<dbReference type="EMBL" id="CAKMRJ010000001">
    <property type="protein sequence ID" value="CAH1413655.1"/>
    <property type="molecule type" value="Genomic_DNA"/>
</dbReference>
<dbReference type="Proteomes" id="UP001157418">
    <property type="component" value="Unassembled WGS sequence"/>
</dbReference>
<keyword evidence="3" id="KW-1185">Reference proteome</keyword>
<proteinExistence type="predicted"/>
<organism evidence="2 3">
    <name type="scientific">Lactuca virosa</name>
    <dbReference type="NCBI Taxonomy" id="75947"/>
    <lineage>
        <taxon>Eukaryota</taxon>
        <taxon>Viridiplantae</taxon>
        <taxon>Streptophyta</taxon>
        <taxon>Embryophyta</taxon>
        <taxon>Tracheophyta</taxon>
        <taxon>Spermatophyta</taxon>
        <taxon>Magnoliopsida</taxon>
        <taxon>eudicotyledons</taxon>
        <taxon>Gunneridae</taxon>
        <taxon>Pentapetalae</taxon>
        <taxon>asterids</taxon>
        <taxon>campanulids</taxon>
        <taxon>Asterales</taxon>
        <taxon>Asteraceae</taxon>
        <taxon>Cichorioideae</taxon>
        <taxon>Cichorieae</taxon>
        <taxon>Lactucinae</taxon>
        <taxon>Lactuca</taxon>
    </lineage>
</organism>